<feature type="region of interest" description="Disordered" evidence="1">
    <location>
        <begin position="1"/>
        <end position="106"/>
    </location>
</feature>
<feature type="compositionally biased region" description="Polar residues" evidence="1">
    <location>
        <begin position="151"/>
        <end position="165"/>
    </location>
</feature>
<proteinExistence type="predicted"/>
<keyword evidence="2" id="KW-1133">Transmembrane helix</keyword>
<gene>
    <name evidence="3" type="ORF">Pmi06nite_65440</name>
</gene>
<name>A0A8J3TXE9_9ACTN</name>
<feature type="compositionally biased region" description="Low complexity" evidence="1">
    <location>
        <begin position="38"/>
        <end position="53"/>
    </location>
</feature>
<accession>A0A8J3TXE9</accession>
<feature type="region of interest" description="Disordered" evidence="1">
    <location>
        <begin position="151"/>
        <end position="172"/>
    </location>
</feature>
<dbReference type="RefSeq" id="WP_203956950.1">
    <property type="nucleotide sequence ID" value="NZ_BOOO01000038.1"/>
</dbReference>
<dbReference type="AlphaFoldDB" id="A0A8J3TXE9"/>
<keyword evidence="2" id="KW-0812">Transmembrane</keyword>
<organism evidence="3 4">
    <name type="scientific">Planotetraspora mira</name>
    <dbReference type="NCBI Taxonomy" id="58121"/>
    <lineage>
        <taxon>Bacteria</taxon>
        <taxon>Bacillati</taxon>
        <taxon>Actinomycetota</taxon>
        <taxon>Actinomycetes</taxon>
        <taxon>Streptosporangiales</taxon>
        <taxon>Streptosporangiaceae</taxon>
        <taxon>Planotetraspora</taxon>
    </lineage>
</organism>
<evidence type="ECO:0000256" key="2">
    <source>
        <dbReference type="SAM" id="Phobius"/>
    </source>
</evidence>
<keyword evidence="2" id="KW-0472">Membrane</keyword>
<feature type="compositionally biased region" description="Basic and acidic residues" evidence="1">
    <location>
        <begin position="10"/>
        <end position="20"/>
    </location>
</feature>
<comment type="caution">
    <text evidence="3">The sequence shown here is derived from an EMBL/GenBank/DDBJ whole genome shotgun (WGS) entry which is preliminary data.</text>
</comment>
<sequence>MAEDGANPAGRDRSGERFVRSYDAPTTPIPRVGPDGLGQSARPRGSRRSGPAQDRMVAGRRLSGPGGNPAAPGGRGTGPVDGPGGRGSAHGPGNASRGGRHSAGEAGEEPVGRYAVIAIVVTMAVVSLLVFVFFRREPAGVDRLYQAKAQVSPSESAEPSVTPKSPASAVPTLPTSSMELATFAGQATTVVSSVADQKSGIGYAKFGPPWQTATPAPFSFVQRSGLEGSAQAMIASSPLPGAVPKRLDDLSDYRYYAEKAAKWTLRRQPEGSRLVWTASQPAAHGVGWLLGYKITYLIDGEKHSSRAIVVVVGAAGKQKPAMLFATVPDTDKALLRDLNTLAQSIRPI</sequence>
<feature type="transmembrane region" description="Helical" evidence="2">
    <location>
        <begin position="114"/>
        <end position="134"/>
    </location>
</feature>
<feature type="compositionally biased region" description="Gly residues" evidence="1">
    <location>
        <begin position="73"/>
        <end position="90"/>
    </location>
</feature>
<protein>
    <submittedName>
        <fullName evidence="3">Uncharacterized protein</fullName>
    </submittedName>
</protein>
<dbReference type="EMBL" id="BOOO01000038">
    <property type="protein sequence ID" value="GII33102.1"/>
    <property type="molecule type" value="Genomic_DNA"/>
</dbReference>
<evidence type="ECO:0000313" key="3">
    <source>
        <dbReference type="EMBL" id="GII33102.1"/>
    </source>
</evidence>
<keyword evidence="4" id="KW-1185">Reference proteome</keyword>
<evidence type="ECO:0000313" key="4">
    <source>
        <dbReference type="Proteomes" id="UP000650628"/>
    </source>
</evidence>
<evidence type="ECO:0000256" key="1">
    <source>
        <dbReference type="SAM" id="MobiDB-lite"/>
    </source>
</evidence>
<reference evidence="3 4" key="1">
    <citation type="submission" date="2021-01" db="EMBL/GenBank/DDBJ databases">
        <title>Whole genome shotgun sequence of Planotetraspora mira NBRC 15435.</title>
        <authorList>
            <person name="Komaki H."/>
            <person name="Tamura T."/>
        </authorList>
    </citation>
    <scope>NUCLEOTIDE SEQUENCE [LARGE SCALE GENOMIC DNA]</scope>
    <source>
        <strain evidence="3 4">NBRC 15435</strain>
    </source>
</reference>
<dbReference type="Proteomes" id="UP000650628">
    <property type="component" value="Unassembled WGS sequence"/>
</dbReference>